<reference evidence="1 2" key="1">
    <citation type="submission" date="2018-08" db="EMBL/GenBank/DDBJ databases">
        <title>Hydrogenophaga sp. LA-38 isolated from sludge.</title>
        <authorList>
            <person name="Im W.-T."/>
        </authorList>
    </citation>
    <scope>NUCLEOTIDE SEQUENCE [LARGE SCALE GENOMIC DNA]</scope>
    <source>
        <strain evidence="1 2">LA-38</strain>
    </source>
</reference>
<keyword evidence="2" id="KW-1185">Reference proteome</keyword>
<dbReference type="AlphaFoldDB" id="A0A372EDU1"/>
<gene>
    <name evidence="1" type="ORF">DY262_21115</name>
</gene>
<organism evidence="1 2">
    <name type="scientific">Hydrogenophaga borbori</name>
    <dbReference type="NCBI Taxonomy" id="2294117"/>
    <lineage>
        <taxon>Bacteria</taxon>
        <taxon>Pseudomonadati</taxon>
        <taxon>Pseudomonadota</taxon>
        <taxon>Betaproteobacteria</taxon>
        <taxon>Burkholderiales</taxon>
        <taxon>Comamonadaceae</taxon>
        <taxon>Hydrogenophaga</taxon>
    </lineage>
</organism>
<dbReference type="Proteomes" id="UP000261931">
    <property type="component" value="Unassembled WGS sequence"/>
</dbReference>
<accession>A0A372EDU1</accession>
<comment type="caution">
    <text evidence="1">The sequence shown here is derived from an EMBL/GenBank/DDBJ whole genome shotgun (WGS) entry which is preliminary data.</text>
</comment>
<protein>
    <submittedName>
        <fullName evidence="1">Uncharacterized protein</fullName>
    </submittedName>
</protein>
<name>A0A372EDU1_9BURK</name>
<evidence type="ECO:0000313" key="1">
    <source>
        <dbReference type="EMBL" id="RFP75534.1"/>
    </source>
</evidence>
<sequence>MQTQLDGFQLKRQAMNPKAHPGADARLRRYYDKQGKIVDALYVRGGGLYVSRNPPRWGDAGKASSGYRALVAAVARQFRRRGHETVAQRAEQLGEAVRRKPTDLAAAFAYGRECRQLNLDLFRASLDE</sequence>
<evidence type="ECO:0000313" key="2">
    <source>
        <dbReference type="Proteomes" id="UP000261931"/>
    </source>
</evidence>
<dbReference type="EMBL" id="QVLS01000020">
    <property type="protein sequence ID" value="RFP75534.1"/>
    <property type="molecule type" value="Genomic_DNA"/>
</dbReference>
<proteinExistence type="predicted"/>